<dbReference type="Proteomes" id="UP000494245">
    <property type="component" value="Unassembled WGS sequence"/>
</dbReference>
<dbReference type="Gene3D" id="3.90.180.10">
    <property type="entry name" value="Medium-chain alcohol dehydrogenases, catalytic domain"/>
    <property type="match status" value="1"/>
</dbReference>
<sequence length="402" mass="42988">MKALLYRRSIPRYLLSAFFSAVQRRRFHHLVTPLALEEVAFKPARPGWSTLRTRLCGICGSDVNLLKGAESMLLEPYASLPMVLGHEILADVEAAPSGNGPAPGVRVVVEPVLDCSVRELPPCPACARGDYNLCERFLDGALPPGSVLGFNAAASGGMAPLTAAHPGKLLPVPENVSDEDAILTDSMASAMQPVLENFPEPGQSVLVIGAGILGQHTVRCLRALGFAGRIVLAARHPFQADLGRQGGADEILRKATRQELARAFQGRFLPTTMGGGNIEGGVDVVFDCVASPRTLEDSLVTLRARGRYVMIGTAGTLKNTDFSSLWFRQLTVTGTAMYATAPWNGERVRTYQLCLDLLASGSYPTAGLFSGAYPLAEWKKAFQAAFDKSGSGSMKLAFAPRI</sequence>
<feature type="domain" description="Alcohol dehydrogenase-like N-terminal" evidence="3">
    <location>
        <begin position="46"/>
        <end position="174"/>
    </location>
</feature>
<gene>
    <name evidence="4" type="primary">yjmD</name>
    <name evidence="4" type="ORF">NNJEOMEG_03612</name>
</gene>
<dbReference type="GO" id="GO:0016491">
    <property type="term" value="F:oxidoreductase activity"/>
    <property type="evidence" value="ECO:0007669"/>
    <property type="project" value="UniProtKB-KW"/>
</dbReference>
<accession>A0A6V8LVG9</accession>
<evidence type="ECO:0000313" key="4">
    <source>
        <dbReference type="EMBL" id="GFK95744.1"/>
    </source>
</evidence>
<keyword evidence="1 4" id="KW-0560">Oxidoreductase</keyword>
<feature type="domain" description="Alcohol dehydrogenase-like C-terminal" evidence="2">
    <location>
        <begin position="213"/>
        <end position="343"/>
    </location>
</feature>
<dbReference type="InterPro" id="IPR036291">
    <property type="entry name" value="NAD(P)-bd_dom_sf"/>
</dbReference>
<dbReference type="SUPFAM" id="SSF50129">
    <property type="entry name" value="GroES-like"/>
    <property type="match status" value="1"/>
</dbReference>
<dbReference type="EC" id="1.-.-.-" evidence="4"/>
<evidence type="ECO:0000259" key="2">
    <source>
        <dbReference type="Pfam" id="PF00107"/>
    </source>
</evidence>
<keyword evidence="5" id="KW-1185">Reference proteome</keyword>
<dbReference type="PANTHER" id="PTHR43401:SF2">
    <property type="entry name" value="L-THREONINE 3-DEHYDROGENASE"/>
    <property type="match status" value="1"/>
</dbReference>
<evidence type="ECO:0000256" key="1">
    <source>
        <dbReference type="ARBA" id="ARBA00023002"/>
    </source>
</evidence>
<comment type="caution">
    <text evidence="4">The sequence shown here is derived from an EMBL/GenBank/DDBJ whole genome shotgun (WGS) entry which is preliminary data.</text>
</comment>
<dbReference type="RefSeq" id="WP_173086883.1">
    <property type="nucleotide sequence ID" value="NZ_BLTE01000021.1"/>
</dbReference>
<dbReference type="PANTHER" id="PTHR43401">
    <property type="entry name" value="L-THREONINE 3-DEHYDROGENASE"/>
    <property type="match status" value="1"/>
</dbReference>
<dbReference type="InterPro" id="IPR013149">
    <property type="entry name" value="ADH-like_C"/>
</dbReference>
<dbReference type="AlphaFoldDB" id="A0A6V8LVG9"/>
<dbReference type="Gene3D" id="3.40.50.720">
    <property type="entry name" value="NAD(P)-binding Rossmann-like Domain"/>
    <property type="match status" value="1"/>
</dbReference>
<dbReference type="Pfam" id="PF08240">
    <property type="entry name" value="ADH_N"/>
    <property type="match status" value="1"/>
</dbReference>
<reference evidence="4 5" key="1">
    <citation type="submission" date="2020-04" db="EMBL/GenBank/DDBJ databases">
        <authorList>
            <consortium name="Desulfovibrio sp. FSS-1 genome sequencing consortium"/>
            <person name="Shimoshige H."/>
            <person name="Kobayashi H."/>
            <person name="Maekawa T."/>
        </authorList>
    </citation>
    <scope>NUCLEOTIDE SEQUENCE [LARGE SCALE GENOMIC DNA]</scope>
    <source>
        <strain evidence="4 5">SIID29052-01</strain>
    </source>
</reference>
<evidence type="ECO:0000259" key="3">
    <source>
        <dbReference type="Pfam" id="PF08240"/>
    </source>
</evidence>
<dbReference type="InterPro" id="IPR050129">
    <property type="entry name" value="Zn_alcohol_dh"/>
</dbReference>
<dbReference type="SUPFAM" id="SSF51735">
    <property type="entry name" value="NAD(P)-binding Rossmann-fold domains"/>
    <property type="match status" value="1"/>
</dbReference>
<reference evidence="4 5" key="2">
    <citation type="submission" date="2020-05" db="EMBL/GenBank/DDBJ databases">
        <title>Draft genome sequence of Desulfovibrio sp. strainFSS-1.</title>
        <authorList>
            <person name="Shimoshige H."/>
            <person name="Kobayashi H."/>
            <person name="Maekawa T."/>
        </authorList>
    </citation>
    <scope>NUCLEOTIDE SEQUENCE [LARGE SCALE GENOMIC DNA]</scope>
    <source>
        <strain evidence="4 5">SIID29052-01</strain>
    </source>
</reference>
<dbReference type="Pfam" id="PF00107">
    <property type="entry name" value="ADH_zinc_N"/>
    <property type="match status" value="1"/>
</dbReference>
<proteinExistence type="predicted"/>
<dbReference type="InterPro" id="IPR011032">
    <property type="entry name" value="GroES-like_sf"/>
</dbReference>
<evidence type="ECO:0000313" key="5">
    <source>
        <dbReference type="Proteomes" id="UP000494245"/>
    </source>
</evidence>
<dbReference type="EMBL" id="BLTE01000021">
    <property type="protein sequence ID" value="GFK95744.1"/>
    <property type="molecule type" value="Genomic_DNA"/>
</dbReference>
<organism evidence="4 5">
    <name type="scientific">Fundidesulfovibrio magnetotacticus</name>
    <dbReference type="NCBI Taxonomy" id="2730080"/>
    <lineage>
        <taxon>Bacteria</taxon>
        <taxon>Pseudomonadati</taxon>
        <taxon>Thermodesulfobacteriota</taxon>
        <taxon>Desulfovibrionia</taxon>
        <taxon>Desulfovibrionales</taxon>
        <taxon>Desulfovibrionaceae</taxon>
        <taxon>Fundidesulfovibrio</taxon>
    </lineage>
</organism>
<protein>
    <submittedName>
        <fullName evidence="4">Putative zinc-type alcohol dehydrogenase-like protein YjmD</fullName>
        <ecNumber evidence="4">1.-.-.-</ecNumber>
    </submittedName>
</protein>
<dbReference type="InterPro" id="IPR013154">
    <property type="entry name" value="ADH-like_N"/>
</dbReference>
<name>A0A6V8LVG9_9BACT</name>